<evidence type="ECO:0000256" key="4">
    <source>
        <dbReference type="ARBA" id="ARBA00022475"/>
    </source>
</evidence>
<dbReference type="Gene3D" id="1.20.1640.10">
    <property type="entry name" value="Multidrug efflux transporter AcrB transmembrane domain"/>
    <property type="match status" value="2"/>
</dbReference>
<dbReference type="PANTHER" id="PTHR32063:SF10">
    <property type="entry name" value="EFFLUX PUMP MEMBRANE TRANSPORTER"/>
    <property type="match status" value="1"/>
</dbReference>
<dbReference type="SUPFAM" id="SSF82693">
    <property type="entry name" value="Multidrug efflux transporter AcrB pore domain, PN1, PN2, PC1 and PC2 subdomains"/>
    <property type="match status" value="3"/>
</dbReference>
<keyword evidence="7 9" id="KW-1133">Transmembrane helix</keyword>
<feature type="transmembrane region" description="Helical" evidence="9">
    <location>
        <begin position="437"/>
        <end position="457"/>
    </location>
</feature>
<keyword evidence="4" id="KW-1003">Cell membrane</keyword>
<evidence type="ECO:0000259" key="10">
    <source>
        <dbReference type="PROSITE" id="PS50156"/>
    </source>
</evidence>
<feature type="transmembrane region" description="Helical" evidence="9">
    <location>
        <begin position="339"/>
        <end position="358"/>
    </location>
</feature>
<dbReference type="NCBIfam" id="NF000282">
    <property type="entry name" value="RND_permease_1"/>
    <property type="match status" value="1"/>
</dbReference>
<sequence>MAPFFIDRPVFAWVIALFIVLAGLLAIPKLPVAQYPSVAPPQIELTATYPGASANTIDESVVSLIEQELNGVNHLLYFSSSSSQGTATMTITFQPGTNPELAKVDVQNRLKVIEPRLPRAVSQQGLQLEEISAGFLMIATLTSTDGRLDEIALSDYLTRNVVNELKRLNGVGKAQLFGSERAMRIWIDPQKLVAFNLTPSDVSQAIAEQNVQVAAGSIGDLPSSADQEMTATVMVKGQLSTQQEFAAIVLKANANGSSVTVGDVARVEVGAQSYNFATRLDGKASVAVGVQLAPAANAMSTANLVREKLDELSRYFPAGVKYDVPYDTSPFVKVSITKVIHTLIEAMVLVFIVMFVFLQNIRYTLIPALVVPVALMGTFAVMFLLGFSINVLTLFGMVLAIGILVDDAIVVVENVERLMAQEGLSPRQATRKAMEEISSAIIGITLVLTAVFIPMAFMPGSVGVIYQQFSISMAVAIVFSAFLALSLTPALCATMLKPIPANSHHEKNGFFGWFNRRFEQASQGYENLVSKAVGRIGRYMVIFLLLTGIMGLLFVRLPSSFLPVEDQGYTITDIQLPPGASQQRTIEVARQIEAHNAQETGITNTVMILGFSFSGSGQNAALAFTTLKDWSQRAAQDSAQSIADRASAVFSGFKDAMVFSLLPPPVEGLGTSGGFEVWLQDRGSQGHDALRQARDELLSKASESPILQNVREASLAETPQVNIEVDRQQAHAMGISFSDIASVLSTSLGSAYVNDFPNLGRMQQVIVQSQGDRRQQVEDLLRLEVKNRQGRMVPVSAFASIHWTRGPAQLTRYNGYQAVSLSGEPSPGHSTGEAMEEMERLASGLSTGFALQWTGLSLQERISGGQVPLLLGLSMLVVFLCLAALYESWAIPAAVLMVVPLGIIGAVLAVTLRGMPNDVFFKVGLITIIGLSAKNAILIIEFATSLHAQGMSRVEASVRAARLRLRPIVMTSLAFIFGVVPLVFASGASSASQQAIGTGVMGGMVTATLAVLFVPVFFVLIMGMRERSRRGSACEE</sequence>
<dbReference type="Proteomes" id="UP001223016">
    <property type="component" value="Unassembled WGS sequence"/>
</dbReference>
<dbReference type="Pfam" id="PF00873">
    <property type="entry name" value="ACR_tran"/>
    <property type="match status" value="1"/>
</dbReference>
<comment type="caution">
    <text evidence="9">Lacks conserved residue(s) required for the propagation of feature annotation.</text>
</comment>
<keyword evidence="12" id="KW-1185">Reference proteome</keyword>
<feature type="domain" description="SSD" evidence="10">
    <location>
        <begin position="369"/>
        <end position="494"/>
    </location>
</feature>
<dbReference type="PANTHER" id="PTHR32063">
    <property type="match status" value="1"/>
</dbReference>
<dbReference type="InterPro" id="IPR001036">
    <property type="entry name" value="Acrflvin-R"/>
</dbReference>
<feature type="transmembrane region" description="Helical" evidence="9">
    <location>
        <begin position="867"/>
        <end position="886"/>
    </location>
</feature>
<keyword evidence="6 9" id="KW-0812">Transmembrane</keyword>
<dbReference type="InterPro" id="IPR000731">
    <property type="entry name" value="SSD"/>
</dbReference>
<comment type="similarity">
    <text evidence="2 9">Belongs to the resistance-nodulation-cell division (RND) (TC 2.A.6) family.</text>
</comment>
<comment type="caution">
    <text evidence="11">The sequence shown here is derived from an EMBL/GenBank/DDBJ whole genome shotgun (WGS) entry which is preliminary data.</text>
</comment>
<proteinExistence type="inferred from homology"/>
<dbReference type="NCBIfam" id="TIGR00915">
    <property type="entry name" value="2A0602"/>
    <property type="match status" value="1"/>
</dbReference>
<feature type="transmembrane region" description="Helical" evidence="9">
    <location>
        <begin position="469"/>
        <end position="496"/>
    </location>
</feature>
<organism evidence="11 12">
    <name type="scientific">Pseudomonas serbiensis</name>
    <dbReference type="NCBI Taxonomy" id="3064350"/>
    <lineage>
        <taxon>Bacteria</taxon>
        <taxon>Pseudomonadati</taxon>
        <taxon>Pseudomonadota</taxon>
        <taxon>Gammaproteobacteria</taxon>
        <taxon>Pseudomonadales</taxon>
        <taxon>Pseudomonadaceae</taxon>
        <taxon>Pseudomonas</taxon>
    </lineage>
</organism>
<evidence type="ECO:0000256" key="6">
    <source>
        <dbReference type="ARBA" id="ARBA00022692"/>
    </source>
</evidence>
<feature type="transmembrane region" description="Helical" evidence="9">
    <location>
        <begin position="996"/>
        <end position="1021"/>
    </location>
</feature>
<evidence type="ECO:0000256" key="3">
    <source>
        <dbReference type="ARBA" id="ARBA00022448"/>
    </source>
</evidence>
<evidence type="ECO:0000256" key="7">
    <source>
        <dbReference type="ARBA" id="ARBA00022989"/>
    </source>
</evidence>
<protein>
    <recommendedName>
        <fullName evidence="9">Efflux pump membrane transporter</fullName>
    </recommendedName>
</protein>
<dbReference type="Gene3D" id="3.30.70.1430">
    <property type="entry name" value="Multidrug efflux transporter AcrB pore domain"/>
    <property type="match status" value="2"/>
</dbReference>
<gene>
    <name evidence="11" type="ORF">Q6A51_08500</name>
</gene>
<evidence type="ECO:0000256" key="9">
    <source>
        <dbReference type="RuleBase" id="RU364070"/>
    </source>
</evidence>
<dbReference type="EMBL" id="JAUQOO010000005">
    <property type="protein sequence ID" value="MDO7926813.1"/>
    <property type="molecule type" value="Genomic_DNA"/>
</dbReference>
<evidence type="ECO:0000313" key="12">
    <source>
        <dbReference type="Proteomes" id="UP001223016"/>
    </source>
</evidence>
<feature type="transmembrane region" description="Helical" evidence="9">
    <location>
        <begin position="539"/>
        <end position="557"/>
    </location>
</feature>
<evidence type="ECO:0000256" key="2">
    <source>
        <dbReference type="ARBA" id="ARBA00010942"/>
    </source>
</evidence>
<evidence type="ECO:0000256" key="1">
    <source>
        <dbReference type="ARBA" id="ARBA00004429"/>
    </source>
</evidence>
<dbReference type="Gene3D" id="3.30.70.1320">
    <property type="entry name" value="Multidrug efflux transporter AcrB pore domain like"/>
    <property type="match status" value="1"/>
</dbReference>
<reference evidence="11 12" key="1">
    <citation type="submission" date="2023-07" db="EMBL/GenBank/DDBJ databases">
        <title>Identification of four novel Pseudomonas species associated with bacterial leaf spot of cucurbits.</title>
        <authorList>
            <person name="Fullem K.R."/>
        </authorList>
    </citation>
    <scope>NUCLEOTIDE SEQUENCE [LARGE SCALE GENOMIC DNA]</scope>
    <source>
        <strain evidence="11 12">KFB 138</strain>
    </source>
</reference>
<dbReference type="Gene3D" id="3.30.70.1440">
    <property type="entry name" value="Multidrug efflux transporter AcrB pore domain"/>
    <property type="match status" value="1"/>
</dbReference>
<dbReference type="InterPro" id="IPR027463">
    <property type="entry name" value="AcrB_DN_DC_subdom"/>
</dbReference>
<feature type="transmembrane region" description="Helical" evidence="9">
    <location>
        <begin position="365"/>
        <end position="385"/>
    </location>
</feature>
<dbReference type="SUPFAM" id="SSF82866">
    <property type="entry name" value="Multidrug efflux transporter AcrB transmembrane domain"/>
    <property type="match status" value="2"/>
</dbReference>
<keyword evidence="8 9" id="KW-0472">Membrane</keyword>
<dbReference type="InterPro" id="IPR004764">
    <property type="entry name" value="MdtF-like"/>
</dbReference>
<feature type="transmembrane region" description="Helical" evidence="9">
    <location>
        <begin position="919"/>
        <end position="944"/>
    </location>
</feature>
<feature type="transmembrane region" description="Helical" evidence="9">
    <location>
        <begin position="391"/>
        <end position="412"/>
    </location>
</feature>
<evidence type="ECO:0000256" key="5">
    <source>
        <dbReference type="ARBA" id="ARBA00022519"/>
    </source>
</evidence>
<dbReference type="Gene3D" id="3.30.2090.10">
    <property type="entry name" value="Multidrug efflux transporter AcrB TolC docking domain, DN and DC subdomains"/>
    <property type="match status" value="2"/>
</dbReference>
<feature type="transmembrane region" description="Helical" evidence="9">
    <location>
        <begin position="893"/>
        <end position="913"/>
    </location>
</feature>
<keyword evidence="3 9" id="KW-0813">Transport</keyword>
<evidence type="ECO:0000313" key="11">
    <source>
        <dbReference type="EMBL" id="MDO7926813.1"/>
    </source>
</evidence>
<dbReference type="SUPFAM" id="SSF82714">
    <property type="entry name" value="Multidrug efflux transporter AcrB TolC docking domain, DN and DC subdomains"/>
    <property type="match status" value="2"/>
</dbReference>
<evidence type="ECO:0000256" key="8">
    <source>
        <dbReference type="ARBA" id="ARBA00023136"/>
    </source>
</evidence>
<accession>A0ABT9CMT4</accession>
<keyword evidence="5 9" id="KW-0997">Cell inner membrane</keyword>
<dbReference type="PRINTS" id="PR00702">
    <property type="entry name" value="ACRIFLAVINRP"/>
</dbReference>
<comment type="subcellular location">
    <subcellularLocation>
        <location evidence="1 9">Cell inner membrane</location>
        <topology evidence="1 9">Multi-pass membrane protein</topology>
    </subcellularLocation>
</comment>
<dbReference type="RefSeq" id="WP_304574547.1">
    <property type="nucleotide sequence ID" value="NZ_JAUQOO010000005.1"/>
</dbReference>
<feature type="transmembrane region" description="Helical" evidence="9">
    <location>
        <begin position="965"/>
        <end position="984"/>
    </location>
</feature>
<dbReference type="PROSITE" id="PS50156">
    <property type="entry name" value="SSD"/>
    <property type="match status" value="1"/>
</dbReference>
<name>A0ABT9CMT4_9PSED</name>